<protein>
    <recommendedName>
        <fullName evidence="4">Rap1a immunity protein domain-containing protein</fullName>
    </recommendedName>
</protein>
<evidence type="ECO:0000313" key="2">
    <source>
        <dbReference type="EMBL" id="KAB1440387.1"/>
    </source>
</evidence>
<comment type="caution">
    <text evidence="2">The sequence shown here is derived from an EMBL/GenBank/DDBJ whole genome shotgun (WGS) entry which is preliminary data.</text>
</comment>
<proteinExistence type="predicted"/>
<keyword evidence="1" id="KW-0732">Signal</keyword>
<sequence length="123" mass="13859">MKKKLVLALFLLCMTCGTSIAAEISNSEEWYRMNKSTVVWEQAAAVGYITAMCDSVIRLGVIPNNIQLSYGTYADLLMDYLNNNPAHFADETFVNFVRMLKHKDFIAGDDKAILGAMAWIRKQ</sequence>
<name>A0A6N6N032_9BACT</name>
<dbReference type="Proteomes" id="UP000438699">
    <property type="component" value="Unassembled WGS sequence"/>
</dbReference>
<dbReference type="EMBL" id="WAIE01000007">
    <property type="protein sequence ID" value="KAB1440387.1"/>
    <property type="molecule type" value="Genomic_DNA"/>
</dbReference>
<gene>
    <name evidence="2" type="ORF">F8A88_14170</name>
</gene>
<reference evidence="2 3" key="1">
    <citation type="journal article" date="2017" name="Int. J. Syst. Evol. Microbiol.">
        <title>Desulfovibrio senegalensis sp. nov., a mesophilic sulfate reducer isolated from marine sediment.</title>
        <authorList>
            <person name="Thioye A."/>
            <person name="Gam Z.B.A."/>
            <person name="Mbengue M."/>
            <person name="Cayol J.L."/>
            <person name="Joseph-Bartoli M."/>
            <person name="Toure-Kane C."/>
            <person name="Labat M."/>
        </authorList>
    </citation>
    <scope>NUCLEOTIDE SEQUENCE [LARGE SCALE GENOMIC DNA]</scope>
    <source>
        <strain evidence="2 3">DSM 101509</strain>
    </source>
</reference>
<dbReference type="RefSeq" id="WP_151151828.1">
    <property type="nucleotide sequence ID" value="NZ_WAIE01000007.1"/>
</dbReference>
<organism evidence="2 3">
    <name type="scientific">Pseudodesulfovibrio senegalensis</name>
    <dbReference type="NCBI Taxonomy" id="1721087"/>
    <lineage>
        <taxon>Bacteria</taxon>
        <taxon>Pseudomonadati</taxon>
        <taxon>Thermodesulfobacteriota</taxon>
        <taxon>Desulfovibrionia</taxon>
        <taxon>Desulfovibrionales</taxon>
        <taxon>Desulfovibrionaceae</taxon>
    </lineage>
</organism>
<accession>A0A6N6N032</accession>
<feature type="signal peptide" evidence="1">
    <location>
        <begin position="1"/>
        <end position="21"/>
    </location>
</feature>
<evidence type="ECO:0000313" key="3">
    <source>
        <dbReference type="Proteomes" id="UP000438699"/>
    </source>
</evidence>
<dbReference type="AlphaFoldDB" id="A0A6N6N032"/>
<keyword evidence="3" id="KW-1185">Reference proteome</keyword>
<feature type="chain" id="PRO_5026667326" description="Rap1a immunity protein domain-containing protein" evidence="1">
    <location>
        <begin position="22"/>
        <end position="123"/>
    </location>
</feature>
<evidence type="ECO:0008006" key="4">
    <source>
        <dbReference type="Google" id="ProtNLM"/>
    </source>
</evidence>
<evidence type="ECO:0000256" key="1">
    <source>
        <dbReference type="SAM" id="SignalP"/>
    </source>
</evidence>